<protein>
    <submittedName>
        <fullName evidence="5">Anaerobic ribonucleoside-triphosphate reductase</fullName>
        <ecNumber evidence="5">1.17.4.2</ecNumber>
    </submittedName>
</protein>
<evidence type="ECO:0000259" key="4">
    <source>
        <dbReference type="PROSITE" id="PS51161"/>
    </source>
</evidence>
<dbReference type="GO" id="GO:0008998">
    <property type="term" value="F:ribonucleoside-triphosphate reductase (thioredoxin) activity"/>
    <property type="evidence" value="ECO:0007669"/>
    <property type="project" value="UniProtKB-EC"/>
</dbReference>
<dbReference type="InterPro" id="IPR005144">
    <property type="entry name" value="ATP-cone_dom"/>
</dbReference>
<dbReference type="RefSeq" id="WP_020993622.1">
    <property type="nucleotide sequence ID" value="NZ_CYZA01000002.1"/>
</dbReference>
<reference evidence="7 8" key="1">
    <citation type="submission" date="2015-09" db="EMBL/GenBank/DDBJ databases">
        <authorList>
            <consortium name="Pathogen Informatics"/>
        </authorList>
    </citation>
    <scope>NUCLEOTIDE SEQUENCE [LARGE SCALE GENOMIC DNA]</scope>
    <source>
        <strain evidence="5 7">2789STDY5608838</strain>
        <strain evidence="6 8">2789STDY5834861</strain>
    </source>
</reference>
<dbReference type="PROSITE" id="PS51161">
    <property type="entry name" value="ATP_CONE"/>
    <property type="match status" value="1"/>
</dbReference>
<dbReference type="GO" id="GO:0006260">
    <property type="term" value="P:DNA replication"/>
    <property type="evidence" value="ECO:0007669"/>
    <property type="project" value="InterPro"/>
</dbReference>
<evidence type="ECO:0000256" key="2">
    <source>
        <dbReference type="ARBA" id="ARBA00022840"/>
    </source>
</evidence>
<dbReference type="Proteomes" id="UP000095645">
    <property type="component" value="Unassembled WGS sequence"/>
</dbReference>
<proteinExistence type="predicted"/>
<dbReference type="SUPFAM" id="SSF51998">
    <property type="entry name" value="PFL-like glycyl radical enzymes"/>
    <property type="match status" value="1"/>
</dbReference>
<evidence type="ECO:0000313" key="8">
    <source>
        <dbReference type="Proteomes" id="UP000095645"/>
    </source>
</evidence>
<dbReference type="GO" id="GO:0005524">
    <property type="term" value="F:ATP binding"/>
    <property type="evidence" value="ECO:0007669"/>
    <property type="project" value="UniProtKB-UniRule"/>
</dbReference>
<evidence type="ECO:0000313" key="6">
    <source>
        <dbReference type="EMBL" id="CUO14641.1"/>
    </source>
</evidence>
<dbReference type="Pfam" id="PF13597">
    <property type="entry name" value="NRDD"/>
    <property type="match status" value="1"/>
</dbReference>
<evidence type="ECO:0000313" key="5">
    <source>
        <dbReference type="EMBL" id="CUN54084.1"/>
    </source>
</evidence>
<dbReference type="Pfam" id="PF03477">
    <property type="entry name" value="ATP-cone"/>
    <property type="match status" value="1"/>
</dbReference>
<dbReference type="EMBL" id="CYZP01000016">
    <property type="protein sequence ID" value="CUO14641.1"/>
    <property type="molecule type" value="Genomic_DNA"/>
</dbReference>
<evidence type="ECO:0000256" key="1">
    <source>
        <dbReference type="ARBA" id="ARBA00022741"/>
    </source>
</evidence>
<sequence length="711" mass="81165">MIYVIKKDGTREEFNSQKIVAAVNKSAARILYTFSDKEKEFICQFAEEHAEALGKNEIEIQEMHNIVEGALERVNPAVAKSYRDYRNYKLDFIHMMDDVYTKSQAIRYIGDKSNANTDSALVATKRSLIFNELNKELYRKFFMNRNELQACKDGYIYIHDQSARLDTMNCCLFDVASVLSGGFEMGNVWYNEPKTLDTAFDVMGDIILSTAAQQYGGFTVPEVDKILAPYAQKSYDKYIQEFMKYSDESWTGREERAIEYALDKVRRDFDQGWQGIEYKLNTVGSSRGDYPFVTVTLGLGIKQFEKMASISLLEVHKGGQGKAGRKKPVLFPKIVFLYDENIHGKGKISEDVFEAGVDCSAKTMYPDWLSMSGKGYISSMYKQYGKVISPMGCRAFLSPWYERGGMYPADDKDVPVFVGRFNIGAVSLHLPMILAKARAESRDFYEVLDFYLEMIRNLHIRTYDYLGQMRASTNPLAYCEGGFYGGHLKPNEKIGKILKPMTASFGITALNELQELYNGKSIAEDGQFALDVLKYINRKVNEFKEKDGYLYAIYGTPAESLCGLQVEQFRKMYGIVKGVSDRPYVSNSFHCHVTEDVTPIEKQDLEGRFWELCNGGKIQYVRYPIDYNREAIRTLIRRAMSLGYYEGVNLSLAYCDDCGHEELEMDVCPVCGSKNLTKIDRMNGYLSYSRVHGDTRLNEAKMAEIAERKSM</sequence>
<accession>A0A173XQR6</accession>
<keyword evidence="1 3" id="KW-0547">Nucleotide-binding</keyword>
<dbReference type="PANTHER" id="PTHR21075:SF0">
    <property type="entry name" value="ANAEROBIC RIBONUCLEOSIDE-TRIPHOSPHATE REDUCTASE"/>
    <property type="match status" value="1"/>
</dbReference>
<dbReference type="EC" id="1.17.4.2" evidence="5"/>
<keyword evidence="2 3" id="KW-0067">ATP-binding</keyword>
<dbReference type="GO" id="GO:0009265">
    <property type="term" value="P:2'-deoxyribonucleotide biosynthetic process"/>
    <property type="evidence" value="ECO:0007669"/>
    <property type="project" value="TreeGrafter"/>
</dbReference>
<keyword evidence="5" id="KW-0560">Oxidoreductase</keyword>
<evidence type="ECO:0000256" key="3">
    <source>
        <dbReference type="PROSITE-ProRule" id="PRU00492"/>
    </source>
</evidence>
<dbReference type="InterPro" id="IPR012833">
    <property type="entry name" value="NrdD"/>
</dbReference>
<name>A0A173XQR6_9FIRM</name>
<dbReference type="GeneID" id="75080315"/>
<dbReference type="AlphaFoldDB" id="A0A173XQR6"/>
<dbReference type="Proteomes" id="UP000095447">
    <property type="component" value="Unassembled WGS sequence"/>
</dbReference>
<dbReference type="STRING" id="657314.CK5_17250"/>
<dbReference type="GO" id="GO:0031250">
    <property type="term" value="C:anaerobic ribonucleoside-triphosphate reductase complex"/>
    <property type="evidence" value="ECO:0007669"/>
    <property type="project" value="TreeGrafter"/>
</dbReference>
<evidence type="ECO:0000313" key="7">
    <source>
        <dbReference type="Proteomes" id="UP000095447"/>
    </source>
</evidence>
<dbReference type="PANTHER" id="PTHR21075">
    <property type="entry name" value="ANAEROBIC RIBONUCLEOSIDE-TRIPHOSPHATE REDUCTASE"/>
    <property type="match status" value="1"/>
</dbReference>
<gene>
    <name evidence="5" type="primary">nrdD_1</name>
    <name evidence="6" type="synonym">nrdD_2</name>
    <name evidence="5" type="ORF">ERS852395_00632</name>
    <name evidence="6" type="ORF">ERS852476_02007</name>
</gene>
<dbReference type="NCBIfam" id="TIGR02487">
    <property type="entry name" value="NrdD"/>
    <property type="match status" value="1"/>
</dbReference>
<dbReference type="GO" id="GO:0004748">
    <property type="term" value="F:ribonucleoside-diphosphate reductase activity, thioredoxin disulfide as acceptor"/>
    <property type="evidence" value="ECO:0007669"/>
    <property type="project" value="TreeGrafter"/>
</dbReference>
<dbReference type="Gene3D" id="3.20.70.20">
    <property type="match status" value="1"/>
</dbReference>
<organism evidence="5 7">
    <name type="scientific">Blautia obeum</name>
    <dbReference type="NCBI Taxonomy" id="40520"/>
    <lineage>
        <taxon>Bacteria</taxon>
        <taxon>Bacillati</taxon>
        <taxon>Bacillota</taxon>
        <taxon>Clostridia</taxon>
        <taxon>Lachnospirales</taxon>
        <taxon>Lachnospiraceae</taxon>
        <taxon>Blautia</taxon>
    </lineage>
</organism>
<dbReference type="EMBL" id="CYZA01000002">
    <property type="protein sequence ID" value="CUN54084.1"/>
    <property type="molecule type" value="Genomic_DNA"/>
</dbReference>
<feature type="domain" description="ATP-cone" evidence="4">
    <location>
        <begin position="2"/>
        <end position="93"/>
    </location>
</feature>